<sequence>MFSVFAVFDQKIHSKQDLTNIILPSIRQRQLQFLGHSCRHRGLEHLAINGKIEGKRSRGRQRITFIENLKSWAIGKGSNNDFIRVTENRFEWRNMIANVCVSDKIPDDDDGDDNEFYLQAPPQ</sequence>
<accession>A0AAV4ASP2</accession>
<keyword evidence="1" id="KW-0378">Hydrolase</keyword>
<reference evidence="1 2" key="1">
    <citation type="journal article" date="2021" name="Elife">
        <title>Chloroplast acquisition without the gene transfer in kleptoplastic sea slugs, Plakobranchus ocellatus.</title>
        <authorList>
            <person name="Maeda T."/>
            <person name="Takahashi S."/>
            <person name="Yoshida T."/>
            <person name="Shimamura S."/>
            <person name="Takaki Y."/>
            <person name="Nagai Y."/>
            <person name="Toyoda A."/>
            <person name="Suzuki Y."/>
            <person name="Arimoto A."/>
            <person name="Ishii H."/>
            <person name="Satoh N."/>
            <person name="Nishiyama T."/>
            <person name="Hasebe M."/>
            <person name="Maruyama T."/>
            <person name="Minagawa J."/>
            <person name="Obokata J."/>
            <person name="Shigenobu S."/>
        </authorList>
    </citation>
    <scope>NUCLEOTIDE SEQUENCE [LARGE SCALE GENOMIC DNA]</scope>
</reference>
<dbReference type="Proteomes" id="UP000735302">
    <property type="component" value="Unassembled WGS sequence"/>
</dbReference>
<keyword evidence="1" id="KW-0540">Nuclease</keyword>
<organism evidence="1 2">
    <name type="scientific">Plakobranchus ocellatus</name>
    <dbReference type="NCBI Taxonomy" id="259542"/>
    <lineage>
        <taxon>Eukaryota</taxon>
        <taxon>Metazoa</taxon>
        <taxon>Spiralia</taxon>
        <taxon>Lophotrochozoa</taxon>
        <taxon>Mollusca</taxon>
        <taxon>Gastropoda</taxon>
        <taxon>Heterobranchia</taxon>
        <taxon>Euthyneura</taxon>
        <taxon>Panpulmonata</taxon>
        <taxon>Sacoglossa</taxon>
        <taxon>Placobranchoidea</taxon>
        <taxon>Plakobranchidae</taxon>
        <taxon>Plakobranchus</taxon>
    </lineage>
</organism>
<keyword evidence="2" id="KW-1185">Reference proteome</keyword>
<gene>
    <name evidence="1" type="ORF">PoB_003642000</name>
</gene>
<evidence type="ECO:0000313" key="1">
    <source>
        <dbReference type="EMBL" id="GFO09915.1"/>
    </source>
</evidence>
<proteinExistence type="predicted"/>
<evidence type="ECO:0000313" key="2">
    <source>
        <dbReference type="Proteomes" id="UP000735302"/>
    </source>
</evidence>
<protein>
    <submittedName>
        <fullName evidence="1">Endonuclease-reverse transcriptase</fullName>
    </submittedName>
</protein>
<name>A0AAV4ASP2_9GAST</name>
<comment type="caution">
    <text evidence="1">The sequence shown here is derived from an EMBL/GenBank/DDBJ whole genome shotgun (WGS) entry which is preliminary data.</text>
</comment>
<dbReference type="EMBL" id="BLXT01004129">
    <property type="protein sequence ID" value="GFO09915.1"/>
    <property type="molecule type" value="Genomic_DNA"/>
</dbReference>
<keyword evidence="1" id="KW-0255">Endonuclease</keyword>
<dbReference type="AlphaFoldDB" id="A0AAV4ASP2"/>
<dbReference type="GO" id="GO:0004519">
    <property type="term" value="F:endonuclease activity"/>
    <property type="evidence" value="ECO:0007669"/>
    <property type="project" value="UniProtKB-KW"/>
</dbReference>